<comment type="subcellular location">
    <subcellularLocation>
        <location evidence="2">Cell membrane</location>
        <topology evidence="2">Multi-pass membrane protein</topology>
    </subcellularLocation>
</comment>
<reference evidence="22" key="1">
    <citation type="submission" date="2015-11" db="EMBL/GenBank/DDBJ databases">
        <authorList>
            <person name="Varghese N."/>
        </authorList>
    </citation>
    <scope>NUCLEOTIDE SEQUENCE [LARGE SCALE GENOMIC DNA]</scope>
    <source>
        <strain evidence="22">DSM 45899</strain>
    </source>
</reference>
<keyword evidence="16" id="KW-0594">Phospholipid biosynthesis</keyword>
<feature type="compositionally biased region" description="Basic and acidic residues" evidence="19">
    <location>
        <begin position="19"/>
        <end position="38"/>
    </location>
</feature>
<evidence type="ECO:0000256" key="17">
    <source>
        <dbReference type="ARBA" id="ARBA00023264"/>
    </source>
</evidence>
<proteinExistence type="inferred from homology"/>
<comment type="similarity">
    <text evidence="5 18">Belongs to the CDS family.</text>
</comment>
<evidence type="ECO:0000256" key="7">
    <source>
        <dbReference type="ARBA" id="ARBA00019373"/>
    </source>
</evidence>
<dbReference type="InterPro" id="IPR000374">
    <property type="entry name" value="PC_trans"/>
</dbReference>
<evidence type="ECO:0000256" key="6">
    <source>
        <dbReference type="ARBA" id="ARBA00012487"/>
    </source>
</evidence>
<accession>A0A0S4QJC9</accession>
<dbReference type="EC" id="2.7.7.41" evidence="6 18"/>
<keyword evidence="8" id="KW-1003">Cell membrane</keyword>
<dbReference type="Proteomes" id="UP000198802">
    <property type="component" value="Unassembled WGS sequence"/>
</dbReference>
<name>A0A0S4QJC9_9ACTN</name>
<evidence type="ECO:0000256" key="15">
    <source>
        <dbReference type="ARBA" id="ARBA00023136"/>
    </source>
</evidence>
<dbReference type="GO" id="GO:0004605">
    <property type="term" value="F:phosphatidate cytidylyltransferase activity"/>
    <property type="evidence" value="ECO:0007669"/>
    <property type="project" value="UniProtKB-EC"/>
</dbReference>
<evidence type="ECO:0000256" key="9">
    <source>
        <dbReference type="ARBA" id="ARBA00022516"/>
    </source>
</evidence>
<comment type="pathway">
    <text evidence="4">Lipid metabolism.</text>
</comment>
<evidence type="ECO:0000256" key="19">
    <source>
        <dbReference type="SAM" id="MobiDB-lite"/>
    </source>
</evidence>
<evidence type="ECO:0000256" key="18">
    <source>
        <dbReference type="RuleBase" id="RU003938"/>
    </source>
</evidence>
<dbReference type="PANTHER" id="PTHR46382">
    <property type="entry name" value="PHOSPHATIDATE CYTIDYLYLTRANSFERASE"/>
    <property type="match status" value="1"/>
</dbReference>
<keyword evidence="15 20" id="KW-0472">Membrane</keyword>
<dbReference type="EMBL" id="FAOZ01000005">
    <property type="protein sequence ID" value="CUU55665.1"/>
    <property type="molecule type" value="Genomic_DNA"/>
</dbReference>
<dbReference type="GO" id="GO:0016024">
    <property type="term" value="P:CDP-diacylglycerol biosynthetic process"/>
    <property type="evidence" value="ECO:0007669"/>
    <property type="project" value="UniProtKB-UniPathway"/>
</dbReference>
<feature type="region of interest" description="Disordered" evidence="19">
    <location>
        <begin position="1"/>
        <end position="120"/>
    </location>
</feature>
<evidence type="ECO:0000256" key="11">
    <source>
        <dbReference type="ARBA" id="ARBA00022692"/>
    </source>
</evidence>
<keyword evidence="9" id="KW-0444">Lipid biosynthesis</keyword>
<keyword evidence="10 18" id="KW-0808">Transferase</keyword>
<evidence type="ECO:0000256" key="5">
    <source>
        <dbReference type="ARBA" id="ARBA00010185"/>
    </source>
</evidence>
<evidence type="ECO:0000256" key="12">
    <source>
        <dbReference type="ARBA" id="ARBA00022695"/>
    </source>
</evidence>
<keyword evidence="22" id="KW-1185">Reference proteome</keyword>
<comment type="catalytic activity">
    <reaction evidence="1 18">
        <text>a 1,2-diacyl-sn-glycero-3-phosphate + CTP + H(+) = a CDP-1,2-diacyl-sn-glycerol + diphosphate</text>
        <dbReference type="Rhea" id="RHEA:16229"/>
        <dbReference type="ChEBI" id="CHEBI:15378"/>
        <dbReference type="ChEBI" id="CHEBI:33019"/>
        <dbReference type="ChEBI" id="CHEBI:37563"/>
        <dbReference type="ChEBI" id="CHEBI:58332"/>
        <dbReference type="ChEBI" id="CHEBI:58608"/>
        <dbReference type="EC" id="2.7.7.41"/>
    </reaction>
</comment>
<dbReference type="PROSITE" id="PS01315">
    <property type="entry name" value="CDS"/>
    <property type="match status" value="1"/>
</dbReference>
<evidence type="ECO:0000313" key="21">
    <source>
        <dbReference type="EMBL" id="CUU55665.1"/>
    </source>
</evidence>
<evidence type="ECO:0000256" key="4">
    <source>
        <dbReference type="ARBA" id="ARBA00005189"/>
    </source>
</evidence>
<feature type="transmembrane region" description="Helical" evidence="20">
    <location>
        <begin position="313"/>
        <end position="330"/>
    </location>
</feature>
<comment type="pathway">
    <text evidence="3 18">Phospholipid metabolism; CDP-diacylglycerol biosynthesis; CDP-diacylglycerol from sn-glycerol 3-phosphate: step 3/3.</text>
</comment>
<gene>
    <name evidence="21" type="ORF">Ga0074812_105318</name>
</gene>
<evidence type="ECO:0000256" key="13">
    <source>
        <dbReference type="ARBA" id="ARBA00022989"/>
    </source>
</evidence>
<evidence type="ECO:0000256" key="1">
    <source>
        <dbReference type="ARBA" id="ARBA00001698"/>
    </source>
</evidence>
<keyword evidence="14" id="KW-0443">Lipid metabolism</keyword>
<dbReference type="AlphaFoldDB" id="A0A0S4QJC9"/>
<organism evidence="21 22">
    <name type="scientific">Parafrankia irregularis</name>
    <dbReference type="NCBI Taxonomy" id="795642"/>
    <lineage>
        <taxon>Bacteria</taxon>
        <taxon>Bacillati</taxon>
        <taxon>Actinomycetota</taxon>
        <taxon>Actinomycetes</taxon>
        <taxon>Frankiales</taxon>
        <taxon>Frankiaceae</taxon>
        <taxon>Parafrankia</taxon>
    </lineage>
</organism>
<evidence type="ECO:0000256" key="14">
    <source>
        <dbReference type="ARBA" id="ARBA00023098"/>
    </source>
</evidence>
<feature type="transmembrane region" description="Helical" evidence="20">
    <location>
        <begin position="136"/>
        <end position="154"/>
    </location>
</feature>
<feature type="compositionally biased region" description="Gly residues" evidence="19">
    <location>
        <begin position="87"/>
        <end position="96"/>
    </location>
</feature>
<dbReference type="RefSeq" id="WP_091274457.1">
    <property type="nucleotide sequence ID" value="NZ_FAOZ01000005.1"/>
</dbReference>
<sequence>MGGAVSIPALGMPPEDTAVTDRADTPDDPGRDGLRTEQHGFVPADGPAPGGHASNGIGRSNGAAGSERVTRPPAGDADLASAPVVGPGTGGGGDAAGRGPAAQPPLEGDQQPAAAGLPAANTAKSGRRVIRAGRDLPAAIAVGIVLGAVILVPLFTFYPIWVGVVSAAVAIGTYEVVRALHVAGMTVPLVPLAAGAVAMPVAAYGAGTNGLVLALAGTILAAVAVRGVRDPTTANSAARLRDFAACAFTAAYVGFPAGFATLLTSAPDGHWRTIAFLGTVVASDIGGYTAGVLSGGRHKLAPSVSPGKSWEGFAGSIVGCVIVGAVLMTWPLDGEIWQGALLGVATACSATVGDLGESLLKRDIGIKDMGSLLPGHGGIMDRLDSLLCTAPVAWLLITAFLG</sequence>
<evidence type="ECO:0000256" key="2">
    <source>
        <dbReference type="ARBA" id="ARBA00004651"/>
    </source>
</evidence>
<feature type="transmembrane region" description="Helical" evidence="20">
    <location>
        <begin position="274"/>
        <end position="293"/>
    </location>
</feature>
<keyword evidence="13 20" id="KW-1133">Transmembrane helix</keyword>
<evidence type="ECO:0000313" key="22">
    <source>
        <dbReference type="Proteomes" id="UP000198802"/>
    </source>
</evidence>
<evidence type="ECO:0000256" key="3">
    <source>
        <dbReference type="ARBA" id="ARBA00005119"/>
    </source>
</evidence>
<dbReference type="UniPathway" id="UPA00557">
    <property type="reaction ID" value="UER00614"/>
</dbReference>
<feature type="transmembrane region" description="Helical" evidence="20">
    <location>
        <begin position="210"/>
        <end position="228"/>
    </location>
</feature>
<dbReference type="PANTHER" id="PTHR46382:SF1">
    <property type="entry name" value="PHOSPHATIDATE CYTIDYLYLTRANSFERASE"/>
    <property type="match status" value="1"/>
</dbReference>
<evidence type="ECO:0000256" key="10">
    <source>
        <dbReference type="ARBA" id="ARBA00022679"/>
    </source>
</evidence>
<keyword evidence="12 18" id="KW-0548">Nucleotidyltransferase</keyword>
<protein>
    <recommendedName>
        <fullName evidence="7 18">Phosphatidate cytidylyltransferase</fullName>
        <ecNumber evidence="6 18">2.7.7.41</ecNumber>
    </recommendedName>
</protein>
<dbReference type="Pfam" id="PF01148">
    <property type="entry name" value="CTP_transf_1"/>
    <property type="match status" value="1"/>
</dbReference>
<dbReference type="GO" id="GO:0005886">
    <property type="term" value="C:plasma membrane"/>
    <property type="evidence" value="ECO:0007669"/>
    <property type="project" value="UniProtKB-SubCell"/>
</dbReference>
<evidence type="ECO:0000256" key="16">
    <source>
        <dbReference type="ARBA" id="ARBA00023209"/>
    </source>
</evidence>
<feature type="transmembrane region" description="Helical" evidence="20">
    <location>
        <begin position="160"/>
        <end position="177"/>
    </location>
</feature>
<feature type="transmembrane region" description="Helical" evidence="20">
    <location>
        <begin position="240"/>
        <end position="262"/>
    </location>
</feature>
<keyword evidence="17" id="KW-1208">Phospholipid metabolism</keyword>
<evidence type="ECO:0000256" key="20">
    <source>
        <dbReference type="SAM" id="Phobius"/>
    </source>
</evidence>
<keyword evidence="11 18" id="KW-0812">Transmembrane</keyword>
<evidence type="ECO:0000256" key="8">
    <source>
        <dbReference type="ARBA" id="ARBA00022475"/>
    </source>
</evidence>